<keyword evidence="3" id="KW-1185">Reference proteome</keyword>
<dbReference type="SUPFAM" id="SSF53850">
    <property type="entry name" value="Periplasmic binding protein-like II"/>
    <property type="match status" value="1"/>
</dbReference>
<proteinExistence type="predicted"/>
<reference evidence="2 3" key="1">
    <citation type="submission" date="2024-04" db="EMBL/GenBank/DDBJ databases">
        <title>Draft Genome Sequence of Isolates Cultured from Underwater Hawaii Seamounts in the North Pacific Ocean.</title>
        <authorList>
            <person name="Sharma I."/>
            <person name="Darden B."/>
            <person name="Creggett J."/>
            <person name="Taylor S."/>
            <person name="Grant M.P."/>
            <person name="Scott J."/>
            <person name="Attles S."/>
            <person name="Walker S."/>
            <person name="Johnson G."/>
            <person name="St. Cloud C."/>
        </authorList>
    </citation>
    <scope>NUCLEOTIDE SEQUENCE [LARGE SCALE GENOMIC DNA]</scope>
    <source>
        <strain evidence="2 3">03GJ23</strain>
    </source>
</reference>
<feature type="signal peptide" evidence="1">
    <location>
        <begin position="1"/>
        <end position="20"/>
    </location>
</feature>
<gene>
    <name evidence="2" type="ORF">AAGW23_14710</name>
</gene>
<evidence type="ECO:0000313" key="3">
    <source>
        <dbReference type="Proteomes" id="UP001467669"/>
    </source>
</evidence>
<comment type="caution">
    <text evidence="2">The sequence shown here is derived from an EMBL/GenBank/DDBJ whole genome shotgun (WGS) entry which is preliminary data.</text>
</comment>
<name>A0ABU9M8V5_STUCH</name>
<sequence>MKTCLLRLMLLLMAPVGAQAATLEAVAVDSYRPLKAAEAESIGEGFEANWLVRLGEALGYNIAPIVITGEGQLRFGQLGSVAAYYSSEISALTASEAGPDGWAELAGEPFCVTAGSPHAGVVVGRFGGVAHIYPSTAQALIGLKLGECQAVVGDLVLLRQIAELPEWRRYSRLLPALGDAHVTLSVATADIALQQRIEQFTASREGQDALAEVTQHWIEEVAFQAYVLADTLDCH</sequence>
<dbReference type="EMBL" id="JBCFXD010000009">
    <property type="protein sequence ID" value="MEL7560091.1"/>
    <property type="molecule type" value="Genomic_DNA"/>
</dbReference>
<keyword evidence="1" id="KW-0732">Signal</keyword>
<protein>
    <submittedName>
        <fullName evidence="2">Transporter substrate-binding domain-containing protein</fullName>
    </submittedName>
</protein>
<evidence type="ECO:0000256" key="1">
    <source>
        <dbReference type="SAM" id="SignalP"/>
    </source>
</evidence>
<feature type="chain" id="PRO_5045570089" evidence="1">
    <location>
        <begin position="21"/>
        <end position="235"/>
    </location>
</feature>
<accession>A0ABU9M8V5</accession>
<organism evidence="2 3">
    <name type="scientific">Stutzerimonas chloritidismutans</name>
    <name type="common">Pseudomonas chloritidismutans</name>
    <dbReference type="NCBI Taxonomy" id="203192"/>
    <lineage>
        <taxon>Bacteria</taxon>
        <taxon>Pseudomonadati</taxon>
        <taxon>Pseudomonadota</taxon>
        <taxon>Gammaproteobacteria</taxon>
        <taxon>Pseudomonadales</taxon>
        <taxon>Pseudomonadaceae</taxon>
        <taxon>Stutzerimonas</taxon>
    </lineage>
</organism>
<dbReference type="RefSeq" id="WP_342407149.1">
    <property type="nucleotide sequence ID" value="NZ_JBCFXD010000009.1"/>
</dbReference>
<dbReference type="Gene3D" id="3.40.190.10">
    <property type="entry name" value="Periplasmic binding protein-like II"/>
    <property type="match status" value="2"/>
</dbReference>
<evidence type="ECO:0000313" key="2">
    <source>
        <dbReference type="EMBL" id="MEL7560091.1"/>
    </source>
</evidence>
<dbReference type="Proteomes" id="UP001467669">
    <property type="component" value="Unassembled WGS sequence"/>
</dbReference>